<comment type="caution">
    <text evidence="5">The sequence shown here is derived from an EMBL/GenBank/DDBJ whole genome shotgun (WGS) entry which is preliminary data.</text>
</comment>
<keyword evidence="2" id="KW-0238">DNA-binding</keyword>
<evidence type="ECO:0000259" key="4">
    <source>
        <dbReference type="PROSITE" id="PS51063"/>
    </source>
</evidence>
<dbReference type="CDD" id="cd00038">
    <property type="entry name" value="CAP_ED"/>
    <property type="match status" value="1"/>
</dbReference>
<dbReference type="PROSITE" id="PS51063">
    <property type="entry name" value="HTH_CRP_2"/>
    <property type="match status" value="1"/>
</dbReference>
<dbReference type="RefSeq" id="WP_167227316.1">
    <property type="nucleotide sequence ID" value="NZ_VUYU01000013.1"/>
</dbReference>
<keyword evidence="3" id="KW-0804">Transcription</keyword>
<dbReference type="InterPro" id="IPR050397">
    <property type="entry name" value="Env_Response_Regulators"/>
</dbReference>
<dbReference type="SUPFAM" id="SSF46785">
    <property type="entry name" value="Winged helix' DNA-binding domain"/>
    <property type="match status" value="1"/>
</dbReference>
<evidence type="ECO:0000313" key="6">
    <source>
        <dbReference type="Proteomes" id="UP000785613"/>
    </source>
</evidence>
<evidence type="ECO:0000256" key="1">
    <source>
        <dbReference type="ARBA" id="ARBA00023015"/>
    </source>
</evidence>
<dbReference type="EMBL" id="VUYU01000013">
    <property type="protein sequence ID" value="NHZ35805.1"/>
    <property type="molecule type" value="Genomic_DNA"/>
</dbReference>
<keyword evidence="1" id="KW-0805">Transcription regulation</keyword>
<protein>
    <submittedName>
        <fullName evidence="5">Crp/Fnr family transcriptional regulator</fullName>
    </submittedName>
</protein>
<organism evidence="5 6">
    <name type="scientific">Massilia rubra</name>
    <dbReference type="NCBI Taxonomy" id="2607910"/>
    <lineage>
        <taxon>Bacteria</taxon>
        <taxon>Pseudomonadati</taxon>
        <taxon>Pseudomonadota</taxon>
        <taxon>Betaproteobacteria</taxon>
        <taxon>Burkholderiales</taxon>
        <taxon>Oxalobacteraceae</taxon>
        <taxon>Telluria group</taxon>
        <taxon>Massilia</taxon>
    </lineage>
</organism>
<dbReference type="Pfam" id="PF00027">
    <property type="entry name" value="cNMP_binding"/>
    <property type="match status" value="1"/>
</dbReference>
<dbReference type="InterPro" id="IPR000595">
    <property type="entry name" value="cNMP-bd_dom"/>
</dbReference>
<dbReference type="Proteomes" id="UP000785613">
    <property type="component" value="Unassembled WGS sequence"/>
</dbReference>
<dbReference type="Gene3D" id="2.60.120.10">
    <property type="entry name" value="Jelly Rolls"/>
    <property type="match status" value="1"/>
</dbReference>
<evidence type="ECO:0000313" key="5">
    <source>
        <dbReference type="EMBL" id="NHZ35805.1"/>
    </source>
</evidence>
<accession>A0ABX0LTX1</accession>
<dbReference type="Pfam" id="PF13545">
    <property type="entry name" value="HTH_Crp_2"/>
    <property type="match status" value="1"/>
</dbReference>
<proteinExistence type="predicted"/>
<dbReference type="InterPro" id="IPR036388">
    <property type="entry name" value="WH-like_DNA-bd_sf"/>
</dbReference>
<gene>
    <name evidence="5" type="ORF">F0185_19760</name>
</gene>
<reference evidence="5 6" key="1">
    <citation type="submission" date="2019-09" db="EMBL/GenBank/DDBJ databases">
        <title>Taxonomy of Antarctic Massilia spp.: description of Massilia rubra sp. nov., Massilia aquatica sp. nov., Massilia mucilaginosa sp. nov., Massilia frigida sp. nov. isolated from streams, lakes and regoliths.</title>
        <authorList>
            <person name="Holochova P."/>
            <person name="Sedlacek I."/>
            <person name="Kralova S."/>
            <person name="Maslanova I."/>
            <person name="Busse H.-J."/>
            <person name="Stankova E."/>
            <person name="Vrbovska V."/>
            <person name="Kovarovic V."/>
            <person name="Bartak M."/>
            <person name="Svec P."/>
            <person name="Pantucek R."/>
        </authorList>
    </citation>
    <scope>NUCLEOTIDE SEQUENCE [LARGE SCALE GENOMIC DNA]</scope>
    <source>
        <strain evidence="5 6">CCM 8692</strain>
    </source>
</reference>
<evidence type="ECO:0000256" key="3">
    <source>
        <dbReference type="ARBA" id="ARBA00023163"/>
    </source>
</evidence>
<dbReference type="Gene3D" id="1.10.10.10">
    <property type="entry name" value="Winged helix-like DNA-binding domain superfamily/Winged helix DNA-binding domain"/>
    <property type="match status" value="1"/>
</dbReference>
<dbReference type="InterPro" id="IPR014710">
    <property type="entry name" value="RmlC-like_jellyroll"/>
</dbReference>
<dbReference type="PANTHER" id="PTHR24567:SF74">
    <property type="entry name" value="HTH-TYPE TRANSCRIPTIONAL REGULATOR ARCR"/>
    <property type="match status" value="1"/>
</dbReference>
<dbReference type="InterPro" id="IPR036390">
    <property type="entry name" value="WH_DNA-bd_sf"/>
</dbReference>
<dbReference type="PANTHER" id="PTHR24567">
    <property type="entry name" value="CRP FAMILY TRANSCRIPTIONAL REGULATORY PROTEIN"/>
    <property type="match status" value="1"/>
</dbReference>
<sequence length="284" mass="31552">MLTILSPTKNRLLAELERAEYHRLSPYLELIALERGDVLYQVDGKMDYVYFPVTATMSIDYLLENGGTSEINRVGNEGMLGVPLFMGGDRSAGRAVVQTSGYAYRLSAARLMAEFYHKGPLLRLLLRYAQARLMQVSQLAACNSHHSTKQRLCRYLLQMLDRSSSNELAATQEEIGGIIGVRREGVTDAARWLQELGIIRWRRGHVTVLSRSGLHAHVCECYDVVCHATALLLPDLTASSAHLPGIWRASGALPPYQFKDERRHAHGGEHAAAPHSGQAELAFL</sequence>
<name>A0ABX0LTX1_9BURK</name>
<dbReference type="InterPro" id="IPR018490">
    <property type="entry name" value="cNMP-bd_dom_sf"/>
</dbReference>
<dbReference type="SMART" id="SM00100">
    <property type="entry name" value="cNMP"/>
    <property type="match status" value="1"/>
</dbReference>
<dbReference type="InterPro" id="IPR012318">
    <property type="entry name" value="HTH_CRP"/>
</dbReference>
<feature type="domain" description="HTH crp-type" evidence="4">
    <location>
        <begin position="146"/>
        <end position="212"/>
    </location>
</feature>
<dbReference type="SUPFAM" id="SSF51206">
    <property type="entry name" value="cAMP-binding domain-like"/>
    <property type="match status" value="1"/>
</dbReference>
<evidence type="ECO:0000256" key="2">
    <source>
        <dbReference type="ARBA" id="ARBA00023125"/>
    </source>
</evidence>
<keyword evidence="6" id="KW-1185">Reference proteome</keyword>